<dbReference type="Proteomes" id="UP001064971">
    <property type="component" value="Plasmid pDAETH-5"/>
</dbReference>
<feature type="compositionally biased region" description="Basic and acidic residues" evidence="1">
    <location>
        <begin position="21"/>
        <end position="34"/>
    </location>
</feature>
<keyword evidence="3" id="KW-1185">Reference proteome</keyword>
<reference evidence="2" key="1">
    <citation type="submission" date="2022-07" db="EMBL/GenBank/DDBJ databases">
        <title>Complete Genome Sequence of the Radioresistant Bacterium Deinococcus aetherius ST0316, Isolated from the Air Dust collected in Lower Stratosphere above Japan.</title>
        <authorList>
            <person name="Satoh K."/>
            <person name="Hagiwara K."/>
            <person name="Katsumata K."/>
            <person name="Kubo A."/>
            <person name="Yokobori S."/>
            <person name="Yamagishi A."/>
            <person name="Oono Y."/>
            <person name="Narumi I."/>
        </authorList>
    </citation>
    <scope>NUCLEOTIDE SEQUENCE</scope>
    <source>
        <strain evidence="2">ST0316</strain>
        <plasmid evidence="2">pDAETH-5</plasmid>
    </source>
</reference>
<keyword evidence="2" id="KW-0614">Plasmid</keyword>
<organism evidence="2 3">
    <name type="scientific">Deinococcus aetherius</name>
    <dbReference type="NCBI Taxonomy" id="200252"/>
    <lineage>
        <taxon>Bacteria</taxon>
        <taxon>Thermotogati</taxon>
        <taxon>Deinococcota</taxon>
        <taxon>Deinococci</taxon>
        <taxon>Deinococcales</taxon>
        <taxon>Deinococcaceae</taxon>
        <taxon>Deinococcus</taxon>
    </lineage>
</organism>
<dbReference type="EMBL" id="AP026565">
    <property type="protein sequence ID" value="BDP44902.1"/>
    <property type="molecule type" value="Genomic_DNA"/>
</dbReference>
<gene>
    <name evidence="2" type="ORF">DAETH_48710</name>
</gene>
<evidence type="ECO:0000256" key="1">
    <source>
        <dbReference type="SAM" id="MobiDB-lite"/>
    </source>
</evidence>
<protein>
    <submittedName>
        <fullName evidence="2">Uncharacterized protein</fullName>
    </submittedName>
</protein>
<evidence type="ECO:0000313" key="2">
    <source>
        <dbReference type="EMBL" id="BDP44902.1"/>
    </source>
</evidence>
<feature type="region of interest" description="Disordered" evidence="1">
    <location>
        <begin position="84"/>
        <end position="118"/>
    </location>
</feature>
<evidence type="ECO:0000313" key="3">
    <source>
        <dbReference type="Proteomes" id="UP001064971"/>
    </source>
</evidence>
<sequence length="448" mass="49898">MGAKGLTLHTRLSAATVAARQRTEETHQQRQDRTARYLEMARTALAARASAAPEEDAGALPLADHGAALGTDLPRVRTVQEIATNLHSNREEQRRSHEQARREADPTSPPHELPPGVREAYSASARVIVRQVREVQEPEPEPAPDVPDLDELLDLAALHPKRGRGARTEGAGRLARLFDQIARYVLKARGYRVTPSQIVFHLSQELLAKALTVDVKTVRRWTDQLKALGYCDRRPHYSNMTRDGQTVTAVDGMLYAVRLQGGHQAHLVYDDLAHHWRDLDADRKAGRTAWAILKAAQKEEEKARQESQKNMPGSTSPTQGGVWVQMLKDWAVTPGITNAPLEDDPGIFPPAEPKTVRDVVYALPLVLNAHPTKRAALVGMLGAALARQLHDRHSRRWYCRLIWDAYHASVEGRQGLQQLAAQLARLDADRREWGGLRNPAALLVARLR</sequence>
<feature type="region of interest" description="Disordered" evidence="1">
    <location>
        <begin position="1"/>
        <end position="34"/>
    </location>
</feature>
<geneLocation type="plasmid" evidence="2 3">
    <name>pDAETH-5</name>
</geneLocation>
<proteinExistence type="predicted"/>
<accession>A0ABM8AM33</accession>
<name>A0ABM8AM33_9DEIO</name>
<feature type="compositionally biased region" description="Basic and acidic residues" evidence="1">
    <location>
        <begin position="88"/>
        <end position="105"/>
    </location>
</feature>